<keyword evidence="2" id="KW-1185">Reference proteome</keyword>
<dbReference type="Proteomes" id="UP000494165">
    <property type="component" value="Unassembled WGS sequence"/>
</dbReference>
<accession>A0A8S1DDE8</accession>
<evidence type="ECO:0000313" key="1">
    <source>
        <dbReference type="EMBL" id="CAB3377781.1"/>
    </source>
</evidence>
<comment type="caution">
    <text evidence="1">The sequence shown here is derived from an EMBL/GenBank/DDBJ whole genome shotgun (WGS) entry which is preliminary data.</text>
</comment>
<sequence>MRHENDFLDLVDRSPPMDADAIAARCTSLVVNLESIVVLEVPDNDYEEIVIAPPSPPADEENNDGYVVPLDFCYEI</sequence>
<evidence type="ECO:0000313" key="2">
    <source>
        <dbReference type="Proteomes" id="UP000494165"/>
    </source>
</evidence>
<dbReference type="AlphaFoldDB" id="A0A8S1DDE8"/>
<dbReference type="EMBL" id="CADEPI010000151">
    <property type="protein sequence ID" value="CAB3377781.1"/>
    <property type="molecule type" value="Genomic_DNA"/>
</dbReference>
<name>A0A8S1DDE8_9INSE</name>
<gene>
    <name evidence="1" type="ORF">CLODIP_2_CD00159</name>
</gene>
<protein>
    <submittedName>
        <fullName evidence="1">Uncharacterized protein</fullName>
    </submittedName>
</protein>
<reference evidence="1 2" key="1">
    <citation type="submission" date="2020-04" db="EMBL/GenBank/DDBJ databases">
        <authorList>
            <person name="Alioto T."/>
            <person name="Alioto T."/>
            <person name="Gomez Garrido J."/>
        </authorList>
    </citation>
    <scope>NUCLEOTIDE SEQUENCE [LARGE SCALE GENOMIC DNA]</scope>
</reference>
<proteinExistence type="predicted"/>
<organism evidence="1 2">
    <name type="scientific">Cloeon dipterum</name>
    <dbReference type="NCBI Taxonomy" id="197152"/>
    <lineage>
        <taxon>Eukaryota</taxon>
        <taxon>Metazoa</taxon>
        <taxon>Ecdysozoa</taxon>
        <taxon>Arthropoda</taxon>
        <taxon>Hexapoda</taxon>
        <taxon>Insecta</taxon>
        <taxon>Pterygota</taxon>
        <taxon>Palaeoptera</taxon>
        <taxon>Ephemeroptera</taxon>
        <taxon>Pisciforma</taxon>
        <taxon>Baetidae</taxon>
        <taxon>Cloeon</taxon>
    </lineage>
</organism>